<dbReference type="PANTHER" id="PTHR24296">
    <property type="entry name" value="CYTOCHROME P450"/>
    <property type="match status" value="1"/>
</dbReference>
<dbReference type="SUPFAM" id="SSF48264">
    <property type="entry name" value="Cytochrome P450"/>
    <property type="match status" value="2"/>
</dbReference>
<keyword evidence="6" id="KW-0408">Iron</keyword>
<dbReference type="EMBL" id="JAGKQM010000006">
    <property type="protein sequence ID" value="KAH0923804.1"/>
    <property type="molecule type" value="Genomic_DNA"/>
</dbReference>
<accession>A0ABQ8D353</accession>
<reference evidence="8 9" key="1">
    <citation type="submission" date="2021-05" db="EMBL/GenBank/DDBJ databases">
        <title>Genome Assembly of Synthetic Allotetraploid Brassica napus Reveals Homoeologous Exchanges between Subgenomes.</title>
        <authorList>
            <person name="Davis J.T."/>
        </authorList>
    </citation>
    <scope>NUCLEOTIDE SEQUENCE [LARGE SCALE GENOMIC DNA]</scope>
    <source>
        <strain evidence="9">cv. Da-Ae</strain>
        <tissue evidence="8">Seedling</tissue>
    </source>
</reference>
<dbReference type="Proteomes" id="UP000824890">
    <property type="component" value="Unassembled WGS sequence"/>
</dbReference>
<evidence type="ECO:0008006" key="10">
    <source>
        <dbReference type="Google" id="ProtNLM"/>
    </source>
</evidence>
<evidence type="ECO:0000256" key="5">
    <source>
        <dbReference type="ARBA" id="ARBA00023002"/>
    </source>
</evidence>
<keyword evidence="4" id="KW-0479">Metal-binding</keyword>
<dbReference type="Pfam" id="PF00067">
    <property type="entry name" value="p450"/>
    <property type="match status" value="2"/>
</dbReference>
<comment type="cofactor">
    <cofactor evidence="1">
        <name>heme</name>
        <dbReference type="ChEBI" id="CHEBI:30413"/>
    </cofactor>
</comment>
<evidence type="ECO:0000313" key="8">
    <source>
        <dbReference type="EMBL" id="KAH0923804.1"/>
    </source>
</evidence>
<evidence type="ECO:0000256" key="6">
    <source>
        <dbReference type="ARBA" id="ARBA00023004"/>
    </source>
</evidence>
<evidence type="ECO:0000256" key="1">
    <source>
        <dbReference type="ARBA" id="ARBA00001971"/>
    </source>
</evidence>
<keyword evidence="3" id="KW-0349">Heme</keyword>
<keyword evidence="9" id="KW-1185">Reference proteome</keyword>
<dbReference type="Gene3D" id="1.10.630.10">
    <property type="entry name" value="Cytochrome P450"/>
    <property type="match status" value="2"/>
</dbReference>
<comment type="similarity">
    <text evidence="2">Belongs to the cytochrome P450 family.</text>
</comment>
<dbReference type="InterPro" id="IPR036396">
    <property type="entry name" value="Cyt_P450_sf"/>
</dbReference>
<comment type="caution">
    <text evidence="8">The sequence shown here is derived from an EMBL/GenBank/DDBJ whole genome shotgun (WGS) entry which is preliminary data.</text>
</comment>
<sequence>MKKPNMSFITTNWPLIGMLPGLLMVLHRIYDFTVELLENSNLTFQFKGPLLAGMDMLITIDPANIHYMLSSNFLNYNKGPDFKEVFDVFKDVIFNVDAELWKNHRKAAEGTLKHQGFARLSVRATRSKLKNGLVPVFDHFAKEGMVMNLQDVFRRFTFDISMVLITGSDPTSLSIDMPENEFDKALTEAIEGILYRHVKPRFLWKLQRWMGLGIEKKMLEADDIFYRVCAKYISAKREEVRLQGINHQSPSGEGEDLLTSYIKLDTTQYETLNPSDDRFLKDVILSYIVAGRDTIASALTWFFWILSENPNVTAKIRQEINKNLQKSKTGQEKSSLDPSELNKLVYLHAALYESMRLYPPAPFERTMKAVWGEDASEFKPERWKPNMSFITTNWPLIGMLPGLFMVLHRVYDFTVELLESSNLTFQFKGPWLSGMDMLATVDPANIHYMLSSNFLNYNKGPEFKEIFDVFEDVIFNVDAELWYNSRKAAEGILRHQGFPRVSMSATRRKLKNGLVPVFDHFAKEGMVMNLQDVFRRFTFDTSMGLITGYDPTTLSIDMPENEFYKALTEAIDGILYRKIKPRFLWKLQRWMRLGIEKKMLEASDIFYRVCAKYISAKREEVRRLQGISHHSTNEEFKDLLTSYIKLDTTKYKILNPSDDHFLKDVILSYIVAARDTTASALTWFFWLLSENPDVVAKIRQEINKNLPKSKTGMEKSSFDPTELNKLIESFPGLMLLMMHGFSVTITKRDSALVQSIEMGDKNSENLATHLAWVAALASILH</sequence>
<dbReference type="InterPro" id="IPR001128">
    <property type="entry name" value="Cyt_P450"/>
</dbReference>
<evidence type="ECO:0000313" key="9">
    <source>
        <dbReference type="Proteomes" id="UP000824890"/>
    </source>
</evidence>
<gene>
    <name evidence="8" type="ORF">HID58_023822</name>
</gene>
<proteinExistence type="inferred from homology"/>
<evidence type="ECO:0000256" key="7">
    <source>
        <dbReference type="ARBA" id="ARBA00023033"/>
    </source>
</evidence>
<organism evidence="8 9">
    <name type="scientific">Brassica napus</name>
    <name type="common">Rape</name>
    <dbReference type="NCBI Taxonomy" id="3708"/>
    <lineage>
        <taxon>Eukaryota</taxon>
        <taxon>Viridiplantae</taxon>
        <taxon>Streptophyta</taxon>
        <taxon>Embryophyta</taxon>
        <taxon>Tracheophyta</taxon>
        <taxon>Spermatophyta</taxon>
        <taxon>Magnoliopsida</taxon>
        <taxon>eudicotyledons</taxon>
        <taxon>Gunneridae</taxon>
        <taxon>Pentapetalae</taxon>
        <taxon>rosids</taxon>
        <taxon>malvids</taxon>
        <taxon>Brassicales</taxon>
        <taxon>Brassicaceae</taxon>
        <taxon>Brassiceae</taxon>
        <taxon>Brassica</taxon>
    </lineage>
</organism>
<keyword evidence="5" id="KW-0560">Oxidoreductase</keyword>
<evidence type="ECO:0000256" key="2">
    <source>
        <dbReference type="ARBA" id="ARBA00010617"/>
    </source>
</evidence>
<evidence type="ECO:0000256" key="4">
    <source>
        <dbReference type="ARBA" id="ARBA00022723"/>
    </source>
</evidence>
<evidence type="ECO:0000256" key="3">
    <source>
        <dbReference type="ARBA" id="ARBA00022617"/>
    </source>
</evidence>
<keyword evidence="7" id="KW-0503">Monooxygenase</keyword>
<protein>
    <recommendedName>
        <fullName evidence="10">Cytochrome P450</fullName>
    </recommendedName>
</protein>
<name>A0ABQ8D353_BRANA</name>